<dbReference type="FunFam" id="2.60.200.20:FF:000019">
    <property type="entry name" value="Nuclear inhibitor of protein phosphatase"/>
    <property type="match status" value="1"/>
</dbReference>
<comment type="caution">
    <text evidence="3">The sequence shown here is derived from an EMBL/GenBank/DDBJ whole genome shotgun (WGS) entry which is preliminary data.</text>
</comment>
<dbReference type="PANTHER" id="PTHR23308">
    <property type="entry name" value="NUCLEAR INHIBITOR OF PROTEIN PHOSPHATASE-1"/>
    <property type="match status" value="1"/>
</dbReference>
<dbReference type="InterPro" id="IPR000253">
    <property type="entry name" value="FHA_dom"/>
</dbReference>
<dbReference type="Gene3D" id="2.60.200.20">
    <property type="match status" value="1"/>
</dbReference>
<dbReference type="OrthoDB" id="444265at2759"/>
<dbReference type="PROSITE" id="PS50006">
    <property type="entry name" value="FHA_DOMAIN"/>
    <property type="match status" value="1"/>
</dbReference>
<dbReference type="Proteomes" id="UP000232323">
    <property type="component" value="Unassembled WGS sequence"/>
</dbReference>
<feature type="domain" description="FHA" evidence="2">
    <location>
        <begin position="150"/>
        <end position="201"/>
    </location>
</feature>
<protein>
    <recommendedName>
        <fullName evidence="2">FHA domain-containing protein</fullName>
    </recommendedName>
</protein>
<dbReference type="SUPFAM" id="SSF49879">
    <property type="entry name" value="SMAD/FHA domain"/>
    <property type="match status" value="1"/>
</dbReference>
<name>A0A250WVV6_9CHLO</name>
<dbReference type="SMART" id="SM00240">
    <property type="entry name" value="FHA"/>
    <property type="match status" value="1"/>
</dbReference>
<dbReference type="AlphaFoldDB" id="A0A250WVV6"/>
<evidence type="ECO:0000313" key="4">
    <source>
        <dbReference type="Proteomes" id="UP000232323"/>
    </source>
</evidence>
<keyword evidence="4" id="KW-1185">Reference proteome</keyword>
<sequence length="229" mass="24715">MDRWNNIDDDTQLRHGRAAPQRKVALHGLGGFVRSSVEGANAPAAKIEVVASKKEQIKEKKRTQDVLAMPPPPPLKLSQPPSEQRRSSNLHEGSSGRPDLAASTSQPGSEPGQHNYKAPSWASTPTHGAHLKIVKDGTILHSLPLDKVATVFGRHISADVVCDHPSLSRLHAAVCFQGMTGKCMVLDLGSTHGTYVNGERVEQAVPHELRLGDTLTFAASSRKYVYGIS</sequence>
<feature type="compositionally biased region" description="Basic and acidic residues" evidence="1">
    <location>
        <begin position="52"/>
        <end position="64"/>
    </location>
</feature>
<organism evidence="3 4">
    <name type="scientific">Chlamydomonas eustigma</name>
    <dbReference type="NCBI Taxonomy" id="1157962"/>
    <lineage>
        <taxon>Eukaryota</taxon>
        <taxon>Viridiplantae</taxon>
        <taxon>Chlorophyta</taxon>
        <taxon>core chlorophytes</taxon>
        <taxon>Chlorophyceae</taxon>
        <taxon>CS clade</taxon>
        <taxon>Chlamydomonadales</taxon>
        <taxon>Chlamydomonadaceae</taxon>
        <taxon>Chlamydomonas</taxon>
    </lineage>
</organism>
<evidence type="ECO:0000256" key="1">
    <source>
        <dbReference type="SAM" id="MobiDB-lite"/>
    </source>
</evidence>
<gene>
    <name evidence="3" type="ORF">CEUSTIGMA_g2285.t1</name>
</gene>
<evidence type="ECO:0000313" key="3">
    <source>
        <dbReference type="EMBL" id="GAX74839.1"/>
    </source>
</evidence>
<evidence type="ECO:0000259" key="2">
    <source>
        <dbReference type="PROSITE" id="PS50006"/>
    </source>
</evidence>
<dbReference type="InterPro" id="IPR050923">
    <property type="entry name" value="Cell_Proc_Reg/RNA_Proc"/>
</dbReference>
<accession>A0A250WVV6</accession>
<proteinExistence type="predicted"/>
<dbReference type="Pfam" id="PF00498">
    <property type="entry name" value="FHA"/>
    <property type="match status" value="1"/>
</dbReference>
<dbReference type="InterPro" id="IPR008984">
    <property type="entry name" value="SMAD_FHA_dom_sf"/>
</dbReference>
<reference evidence="3 4" key="1">
    <citation type="submission" date="2017-08" db="EMBL/GenBank/DDBJ databases">
        <title>Acidophilic green algal genome provides insights into adaptation to an acidic environment.</title>
        <authorList>
            <person name="Hirooka S."/>
            <person name="Hirose Y."/>
            <person name="Kanesaki Y."/>
            <person name="Higuchi S."/>
            <person name="Fujiwara T."/>
            <person name="Onuma R."/>
            <person name="Era A."/>
            <person name="Ohbayashi R."/>
            <person name="Uzuka A."/>
            <person name="Nozaki H."/>
            <person name="Yoshikawa H."/>
            <person name="Miyagishima S.Y."/>
        </authorList>
    </citation>
    <scope>NUCLEOTIDE SEQUENCE [LARGE SCALE GENOMIC DNA]</scope>
    <source>
        <strain evidence="3 4">NIES-2499</strain>
    </source>
</reference>
<feature type="region of interest" description="Disordered" evidence="1">
    <location>
        <begin position="52"/>
        <end position="124"/>
    </location>
</feature>
<dbReference type="EMBL" id="BEGY01000009">
    <property type="protein sequence ID" value="GAX74839.1"/>
    <property type="molecule type" value="Genomic_DNA"/>
</dbReference>
<dbReference type="STRING" id="1157962.A0A250WVV6"/>